<organism evidence="9 10">
    <name type="scientific">Litorihabitans aurantiacus</name>
    <dbReference type="NCBI Taxonomy" id="1930061"/>
    <lineage>
        <taxon>Bacteria</taxon>
        <taxon>Bacillati</taxon>
        <taxon>Actinomycetota</taxon>
        <taxon>Actinomycetes</taxon>
        <taxon>Micrococcales</taxon>
        <taxon>Beutenbergiaceae</taxon>
        <taxon>Litorihabitans</taxon>
    </lineage>
</organism>
<evidence type="ECO:0000313" key="9">
    <source>
        <dbReference type="EMBL" id="GMA32361.1"/>
    </source>
</evidence>
<evidence type="ECO:0000313" key="10">
    <source>
        <dbReference type="Proteomes" id="UP001157161"/>
    </source>
</evidence>
<dbReference type="InterPro" id="IPR000253">
    <property type="entry name" value="FHA_dom"/>
</dbReference>
<gene>
    <name evidence="9" type="ORF">GCM10025875_23530</name>
</gene>
<feature type="domain" description="FHA" evidence="8">
    <location>
        <begin position="355"/>
        <end position="407"/>
    </location>
</feature>
<dbReference type="CDD" id="cd00060">
    <property type="entry name" value="FHA"/>
    <property type="match status" value="1"/>
</dbReference>
<dbReference type="Pfam" id="PF06271">
    <property type="entry name" value="RDD"/>
    <property type="match status" value="1"/>
</dbReference>
<dbReference type="InterPro" id="IPR010432">
    <property type="entry name" value="RDD"/>
</dbReference>
<dbReference type="GO" id="GO:0016020">
    <property type="term" value="C:membrane"/>
    <property type="evidence" value="ECO:0007669"/>
    <property type="project" value="UniProtKB-SubCell"/>
</dbReference>
<dbReference type="RefSeq" id="WP_284251065.1">
    <property type="nucleotide sequence ID" value="NZ_BSUM01000001.1"/>
</dbReference>
<evidence type="ECO:0000256" key="3">
    <source>
        <dbReference type="ARBA" id="ARBA00022692"/>
    </source>
</evidence>
<dbReference type="Gene3D" id="2.60.200.20">
    <property type="match status" value="1"/>
</dbReference>
<feature type="compositionally biased region" description="Low complexity" evidence="6">
    <location>
        <begin position="312"/>
        <end position="327"/>
    </location>
</feature>
<name>A0AA37XFZ7_9MICO</name>
<evidence type="ECO:0000256" key="5">
    <source>
        <dbReference type="ARBA" id="ARBA00023136"/>
    </source>
</evidence>
<evidence type="ECO:0000256" key="7">
    <source>
        <dbReference type="SAM" id="Phobius"/>
    </source>
</evidence>
<keyword evidence="5 7" id="KW-0472">Membrane</keyword>
<sequence>MAVPPRPGTTVSPARPVGPGALTAGPVTTLSAPALSRAGVGPRLAAYGIDLAVVAVLGVAGWLLHGVVLGVVLALEAALVIAVVEARTGLTPGKAATATRATTAGDDHAPGLRREAVRASLFGLAHLGAGLGQIALLAASGRTRAWHDRVAGTDVVTLRPASSRSGRGVSSAPATSPAVPAVPPVPAQPVAAAAPAWPSAAPAARAPWRPPELLDVAVGSDSISMREFRAMRDAAAGRPRPAVPPRPDAAPQPASTAQAPAPAAPAPRPTAPAATPPPTAPAATPRTTAPVVPARPTASTGASTPSAPKPSAPSSAAPSSSASAPISRVPGAAAPVSRVVLTTADGVRHTVAGSAVVGRRPRSEDPAVQIVEIADVARSLSRTHVRVRVADGAAWVEDAGSANGTRLVAPTGAVTPLGQGAPVRLVDGAVLELGQVRLRVSLS</sequence>
<dbReference type="Proteomes" id="UP001157161">
    <property type="component" value="Unassembled WGS sequence"/>
</dbReference>
<keyword evidence="4 7" id="KW-1133">Transmembrane helix</keyword>
<reference evidence="9" key="2">
    <citation type="submission" date="2023-02" db="EMBL/GenBank/DDBJ databases">
        <authorList>
            <person name="Sun Q."/>
            <person name="Mori K."/>
        </authorList>
    </citation>
    <scope>NUCLEOTIDE SEQUENCE</scope>
    <source>
        <strain evidence="9">NBRC 112290</strain>
    </source>
</reference>
<proteinExistence type="predicted"/>
<feature type="region of interest" description="Disordered" evidence="6">
    <location>
        <begin position="233"/>
        <end position="331"/>
    </location>
</feature>
<feature type="compositionally biased region" description="Pro residues" evidence="6">
    <location>
        <begin position="262"/>
        <end position="280"/>
    </location>
</feature>
<feature type="compositionally biased region" description="Pro residues" evidence="6">
    <location>
        <begin position="241"/>
        <end position="250"/>
    </location>
</feature>
<comment type="caution">
    <text evidence="9">The sequence shown here is derived from an EMBL/GenBank/DDBJ whole genome shotgun (WGS) entry which is preliminary data.</text>
</comment>
<reference evidence="9" key="1">
    <citation type="journal article" date="2014" name="Int. J. Syst. Evol. Microbiol.">
        <title>Complete genome sequence of Corynebacterium casei LMG S-19264T (=DSM 44701T), isolated from a smear-ripened cheese.</title>
        <authorList>
            <consortium name="US DOE Joint Genome Institute (JGI-PGF)"/>
            <person name="Walter F."/>
            <person name="Albersmeier A."/>
            <person name="Kalinowski J."/>
            <person name="Ruckert C."/>
        </authorList>
    </citation>
    <scope>NUCLEOTIDE SEQUENCE</scope>
    <source>
        <strain evidence="9">NBRC 112290</strain>
    </source>
</reference>
<accession>A0AA37XFZ7</accession>
<evidence type="ECO:0000256" key="6">
    <source>
        <dbReference type="SAM" id="MobiDB-lite"/>
    </source>
</evidence>
<dbReference type="SUPFAM" id="SSF49879">
    <property type="entry name" value="SMAD/FHA domain"/>
    <property type="match status" value="1"/>
</dbReference>
<feature type="compositionally biased region" description="Low complexity" evidence="6">
    <location>
        <begin position="160"/>
        <end position="179"/>
    </location>
</feature>
<feature type="region of interest" description="Disordered" evidence="6">
    <location>
        <begin position="160"/>
        <end position="180"/>
    </location>
</feature>
<comment type="subcellular location">
    <subcellularLocation>
        <location evidence="1">Membrane</location>
        <topology evidence="1">Multi-pass membrane protein</topology>
    </subcellularLocation>
</comment>
<dbReference type="PROSITE" id="PS50006">
    <property type="entry name" value="FHA_DOMAIN"/>
    <property type="match status" value="1"/>
</dbReference>
<evidence type="ECO:0000256" key="1">
    <source>
        <dbReference type="ARBA" id="ARBA00004141"/>
    </source>
</evidence>
<evidence type="ECO:0000259" key="8">
    <source>
        <dbReference type="PROSITE" id="PS50006"/>
    </source>
</evidence>
<protein>
    <recommendedName>
        <fullName evidence="8">FHA domain-containing protein</fullName>
    </recommendedName>
</protein>
<dbReference type="AlphaFoldDB" id="A0AA37XFZ7"/>
<keyword evidence="10" id="KW-1185">Reference proteome</keyword>
<keyword evidence="3 7" id="KW-0812">Transmembrane</keyword>
<dbReference type="EMBL" id="BSUM01000001">
    <property type="protein sequence ID" value="GMA32361.1"/>
    <property type="molecule type" value="Genomic_DNA"/>
</dbReference>
<feature type="transmembrane region" description="Helical" evidence="7">
    <location>
        <begin position="51"/>
        <end position="84"/>
    </location>
</feature>
<evidence type="ECO:0000256" key="2">
    <source>
        <dbReference type="ARBA" id="ARBA00022553"/>
    </source>
</evidence>
<keyword evidence="2" id="KW-0597">Phosphoprotein</keyword>
<evidence type="ECO:0000256" key="4">
    <source>
        <dbReference type="ARBA" id="ARBA00022989"/>
    </source>
</evidence>
<feature type="region of interest" description="Disordered" evidence="6">
    <location>
        <begin position="1"/>
        <end position="22"/>
    </location>
</feature>
<dbReference type="InterPro" id="IPR008984">
    <property type="entry name" value="SMAD_FHA_dom_sf"/>
</dbReference>
<dbReference type="Pfam" id="PF00498">
    <property type="entry name" value="FHA"/>
    <property type="match status" value="1"/>
</dbReference>
<feature type="compositionally biased region" description="Low complexity" evidence="6">
    <location>
        <begin position="251"/>
        <end position="261"/>
    </location>
</feature>
<feature type="compositionally biased region" description="Low complexity" evidence="6">
    <location>
        <begin position="281"/>
        <end position="306"/>
    </location>
</feature>